<reference evidence="1 2" key="1">
    <citation type="submission" date="2018-02" db="EMBL/GenBank/DDBJ databases">
        <authorList>
            <person name="Cohen D.B."/>
            <person name="Kent A.D."/>
        </authorList>
    </citation>
    <scope>NUCLEOTIDE SEQUENCE [LARGE SCALE GENOMIC DNA]</scope>
    <source>
        <strain evidence="1">CIP109753</strain>
    </source>
</reference>
<sequence length="66" mass="7774">MENVNKNPLEYFQSLLEKDKSNELKTTYISEIIEHYGSMIEKVDNENGIVTDQEQKLGIKQKDWII</sequence>
<accession>A0A2N9PB37</accession>
<evidence type="ECO:0000313" key="2">
    <source>
        <dbReference type="Proteomes" id="UP000238180"/>
    </source>
</evidence>
<dbReference type="EMBL" id="OLKH01000091">
    <property type="protein sequence ID" value="SPE77578.1"/>
    <property type="molecule type" value="Genomic_DNA"/>
</dbReference>
<dbReference type="Proteomes" id="UP000238180">
    <property type="component" value="Unassembled WGS sequence"/>
</dbReference>
<dbReference type="RefSeq" id="WP_105196232.1">
    <property type="nucleotide sequence ID" value="NZ_OLKH01000091.1"/>
</dbReference>
<proteinExistence type="predicted"/>
<gene>
    <name evidence="1" type="ORF">FLACOL_01574</name>
</gene>
<evidence type="ECO:0000313" key="1">
    <source>
        <dbReference type="EMBL" id="SPE77578.1"/>
    </source>
</evidence>
<dbReference type="AlphaFoldDB" id="A0A2N9PB37"/>
<organism evidence="1 2">
    <name type="scientific">Flavobacterium columnare</name>
    <dbReference type="NCBI Taxonomy" id="996"/>
    <lineage>
        <taxon>Bacteria</taxon>
        <taxon>Pseudomonadati</taxon>
        <taxon>Bacteroidota</taxon>
        <taxon>Flavobacteriia</taxon>
        <taxon>Flavobacteriales</taxon>
        <taxon>Flavobacteriaceae</taxon>
        <taxon>Flavobacterium</taxon>
    </lineage>
</organism>
<protein>
    <submittedName>
        <fullName evidence="1">Uncharacterized protein</fullName>
    </submittedName>
</protein>
<name>A0A2N9PB37_9FLAO</name>